<proteinExistence type="inferred from homology"/>
<organism evidence="2 3">
    <name type="scientific">Vespula squamosa</name>
    <name type="common">Southern yellow jacket</name>
    <name type="synonym">Wasp</name>
    <dbReference type="NCBI Taxonomy" id="30214"/>
    <lineage>
        <taxon>Eukaryota</taxon>
        <taxon>Metazoa</taxon>
        <taxon>Ecdysozoa</taxon>
        <taxon>Arthropoda</taxon>
        <taxon>Hexapoda</taxon>
        <taxon>Insecta</taxon>
        <taxon>Pterygota</taxon>
        <taxon>Neoptera</taxon>
        <taxon>Endopterygota</taxon>
        <taxon>Hymenoptera</taxon>
        <taxon>Apocrita</taxon>
        <taxon>Aculeata</taxon>
        <taxon>Vespoidea</taxon>
        <taxon>Vespidae</taxon>
        <taxon>Vespinae</taxon>
        <taxon>Vespula</taxon>
    </lineage>
</organism>
<dbReference type="InterPro" id="IPR021298">
    <property type="entry name" value="CFAP298"/>
</dbReference>
<keyword evidence="2" id="KW-0282">Flagellum</keyword>
<sequence>MVRLHVKKGDESQFLYETHVDAMVEDVLYEVTIIYNGRLKILRICYEKENRIEYKSVTTHCTFKLHDVNLQQRCSRQITFLHRCSLTCISKSPTKNINARNPLTIISEASPAVCNKPHVIRSRVSTL</sequence>
<name>A0ABD2B365_VESSQ</name>
<dbReference type="PANTHER" id="PTHR13238:SF0">
    <property type="entry name" value="CILIA- AND FLAGELLA-ASSOCIATED PROTEIN 298"/>
    <property type="match status" value="1"/>
</dbReference>
<keyword evidence="2" id="KW-0966">Cell projection</keyword>
<comment type="similarity">
    <text evidence="1">Belongs to the CFAP298 family.</text>
</comment>
<dbReference type="Proteomes" id="UP001607302">
    <property type="component" value="Unassembled WGS sequence"/>
</dbReference>
<evidence type="ECO:0000256" key="1">
    <source>
        <dbReference type="ARBA" id="ARBA00009619"/>
    </source>
</evidence>
<accession>A0ABD2B365</accession>
<comment type="caution">
    <text evidence="2">The sequence shown here is derived from an EMBL/GenBank/DDBJ whole genome shotgun (WGS) entry which is preliminary data.</text>
</comment>
<dbReference type="PANTHER" id="PTHR13238">
    <property type="entry name" value="PROTEIN C21ORF59"/>
    <property type="match status" value="1"/>
</dbReference>
<keyword evidence="2" id="KW-0969">Cilium</keyword>
<keyword evidence="3" id="KW-1185">Reference proteome</keyword>
<evidence type="ECO:0000313" key="3">
    <source>
        <dbReference type="Proteomes" id="UP001607302"/>
    </source>
</evidence>
<evidence type="ECO:0000313" key="2">
    <source>
        <dbReference type="EMBL" id="KAL2727177.1"/>
    </source>
</evidence>
<dbReference type="AlphaFoldDB" id="A0ABD2B365"/>
<gene>
    <name evidence="2" type="ORF">V1478_007455</name>
</gene>
<dbReference type="EMBL" id="JAUDFV010000133">
    <property type="protein sequence ID" value="KAL2727177.1"/>
    <property type="molecule type" value="Genomic_DNA"/>
</dbReference>
<reference evidence="2 3" key="1">
    <citation type="journal article" date="2024" name="Ann. Entomol. Soc. Am.">
        <title>Genomic analyses of the southern and eastern yellowjacket wasps (Hymenoptera: Vespidae) reveal evolutionary signatures of social life.</title>
        <authorList>
            <person name="Catto M.A."/>
            <person name="Caine P.B."/>
            <person name="Orr S.E."/>
            <person name="Hunt B.G."/>
            <person name="Goodisman M.A.D."/>
        </authorList>
    </citation>
    <scope>NUCLEOTIDE SEQUENCE [LARGE SCALE GENOMIC DNA]</scope>
    <source>
        <strain evidence="2">233</strain>
        <tissue evidence="2">Head and thorax</tissue>
    </source>
</reference>
<protein>
    <submittedName>
        <fullName evidence="2">Cilia- and flagella-associated protein 298 isoform X1</fullName>
    </submittedName>
</protein>